<accession>A0A252CE65</accession>
<sequence>MSPEKKRKLRNIALLALLGLIGGTFAFTAFNQQAINDRLRENPVREAAGRVHDYFNRETENKDVFVENYGQEPIMARIRLSEFMEYQERGEPGFEQLVGGSRQNVSTWEPYIPAPNDITTRLGDGAVMNTHARLTFGREGERQWYLPTFNHDKNDLMTAATGDARDYVVGEDPKDGRTNGATHPGDGKDGYWQENVSYTNSENGILWPGSTEGTRTTSRNLRQERAPMTLQQWVEDGVGSGNFWVIDHVTGWAYWANALRAGQATSYLIDAAVMQDAAHAINGAYYYAIHVDSQLIDMEGNFETEIETPYLDELLEAVRVSAGISVRELDFSTMEPGDIFTRGDQDFRYLGNMEDIAAGSARDHMIILNGILNSVNWTAHESRIDDWFDNELPADLKAMVTPVANDFITGEVRDSAAGLTTNPSRWLANNLTGDVAADRTVVVEDGMPRAFSLSLADVDHLSRTDGIGFTHNTDRRASDPLGGWWWLRTPSDLSTVAWSLTTSGTLNGSTTRTNSSTGGGARPALIIHQ</sequence>
<name>A0A252CE65_9LACT</name>
<feature type="region of interest" description="Disordered" evidence="1">
    <location>
        <begin position="170"/>
        <end position="190"/>
    </location>
</feature>
<comment type="caution">
    <text evidence="2">The sequence shown here is derived from an EMBL/GenBank/DDBJ whole genome shotgun (WGS) entry which is preliminary data.</text>
</comment>
<gene>
    <name evidence="2" type="ORF">BZZ03_03505</name>
</gene>
<dbReference type="Proteomes" id="UP000194606">
    <property type="component" value="Unassembled WGS sequence"/>
</dbReference>
<organism evidence="2 3">
    <name type="scientific">Lactococcus petauri</name>
    <dbReference type="NCBI Taxonomy" id="1940789"/>
    <lineage>
        <taxon>Bacteria</taxon>
        <taxon>Bacillati</taxon>
        <taxon>Bacillota</taxon>
        <taxon>Bacilli</taxon>
        <taxon>Lactobacillales</taxon>
        <taxon>Streptococcaceae</taxon>
        <taxon>Lactococcus</taxon>
    </lineage>
</organism>
<reference evidence="2 3" key="1">
    <citation type="submission" date="2017-02" db="EMBL/GenBank/DDBJ databases">
        <authorList>
            <person name="Peterson S.W."/>
        </authorList>
    </citation>
    <scope>NUCLEOTIDE SEQUENCE [LARGE SCALE GENOMIC DNA]</scope>
    <source>
        <strain evidence="2">159469</strain>
    </source>
</reference>
<evidence type="ECO:0000313" key="3">
    <source>
        <dbReference type="Proteomes" id="UP000194606"/>
    </source>
</evidence>
<dbReference type="AlphaFoldDB" id="A0A252CE65"/>
<feature type="compositionally biased region" description="Low complexity" evidence="1">
    <location>
        <begin position="505"/>
        <end position="516"/>
    </location>
</feature>
<evidence type="ECO:0000256" key="1">
    <source>
        <dbReference type="SAM" id="MobiDB-lite"/>
    </source>
</evidence>
<dbReference type="RefSeq" id="WP_086582527.1">
    <property type="nucleotide sequence ID" value="NZ_MUIZ01000002.1"/>
</dbReference>
<feature type="region of interest" description="Disordered" evidence="1">
    <location>
        <begin position="505"/>
        <end position="529"/>
    </location>
</feature>
<dbReference type="EMBL" id="MUIZ01000002">
    <property type="protein sequence ID" value="OUK04844.1"/>
    <property type="molecule type" value="Genomic_DNA"/>
</dbReference>
<evidence type="ECO:0000313" key="2">
    <source>
        <dbReference type="EMBL" id="OUK04844.1"/>
    </source>
</evidence>
<proteinExistence type="predicted"/>
<protein>
    <submittedName>
        <fullName evidence="2">Uncharacterized protein</fullName>
    </submittedName>
</protein>